<gene>
    <name evidence="2" type="ORF">LTR36_004657</name>
</gene>
<keyword evidence="3" id="KW-1185">Reference proteome</keyword>
<evidence type="ECO:0000256" key="1">
    <source>
        <dbReference type="SAM" id="SignalP"/>
    </source>
</evidence>
<dbReference type="Proteomes" id="UP001324427">
    <property type="component" value="Unassembled WGS sequence"/>
</dbReference>
<accession>A0AAV9JGD1</accession>
<protein>
    <submittedName>
        <fullName evidence="2">Uncharacterized protein</fullName>
    </submittedName>
</protein>
<reference evidence="2 3" key="1">
    <citation type="submission" date="2021-11" db="EMBL/GenBank/DDBJ databases">
        <title>Black yeast isolated from Biological Soil Crust.</title>
        <authorList>
            <person name="Kurbessoian T."/>
        </authorList>
    </citation>
    <scope>NUCLEOTIDE SEQUENCE [LARGE SCALE GENOMIC DNA]</scope>
    <source>
        <strain evidence="2 3">CCFEE 5522</strain>
    </source>
</reference>
<dbReference type="AlphaFoldDB" id="A0AAV9JGD1"/>
<name>A0AAV9JGD1_9PEZI</name>
<evidence type="ECO:0000313" key="2">
    <source>
        <dbReference type="EMBL" id="KAK4543883.1"/>
    </source>
</evidence>
<sequence length="153" mass="16588">MQLTTNTIKLALATIGILQAWLEEVSYPLPTTEKRADSHHLCAGDSSGKTLGAFTCADVTFTDIDKIEYSIFARDTKGDSHEVYGFLRVYLAAGYYEDKGKVTDDHGHGTEVDALNLKYAPFTITGVRAEACVNDAGSDTCDHDGDFVANPFA</sequence>
<organism evidence="2 3">
    <name type="scientific">Oleoguttula mirabilis</name>
    <dbReference type="NCBI Taxonomy" id="1507867"/>
    <lineage>
        <taxon>Eukaryota</taxon>
        <taxon>Fungi</taxon>
        <taxon>Dikarya</taxon>
        <taxon>Ascomycota</taxon>
        <taxon>Pezizomycotina</taxon>
        <taxon>Dothideomycetes</taxon>
        <taxon>Dothideomycetidae</taxon>
        <taxon>Mycosphaerellales</taxon>
        <taxon>Teratosphaeriaceae</taxon>
        <taxon>Oleoguttula</taxon>
    </lineage>
</organism>
<feature type="chain" id="PRO_5043406970" evidence="1">
    <location>
        <begin position="23"/>
        <end position="153"/>
    </location>
</feature>
<comment type="caution">
    <text evidence="2">The sequence shown here is derived from an EMBL/GenBank/DDBJ whole genome shotgun (WGS) entry which is preliminary data.</text>
</comment>
<feature type="signal peptide" evidence="1">
    <location>
        <begin position="1"/>
        <end position="22"/>
    </location>
</feature>
<dbReference type="EMBL" id="JAVFHQ010000028">
    <property type="protein sequence ID" value="KAK4543883.1"/>
    <property type="molecule type" value="Genomic_DNA"/>
</dbReference>
<keyword evidence="1" id="KW-0732">Signal</keyword>
<proteinExistence type="predicted"/>
<evidence type="ECO:0000313" key="3">
    <source>
        <dbReference type="Proteomes" id="UP001324427"/>
    </source>
</evidence>